<dbReference type="SMART" id="SM00249">
    <property type="entry name" value="PHD"/>
    <property type="match status" value="4"/>
</dbReference>
<dbReference type="Pfam" id="PF00628">
    <property type="entry name" value="PHD"/>
    <property type="match status" value="1"/>
</dbReference>
<feature type="region of interest" description="Disordered" evidence="24">
    <location>
        <begin position="1666"/>
        <end position="1690"/>
    </location>
</feature>
<dbReference type="PROSITE" id="PS50280">
    <property type="entry name" value="SET"/>
    <property type="match status" value="1"/>
</dbReference>
<keyword evidence="10" id="KW-0479">Metal-binding</keyword>
<dbReference type="FunFam" id="3.30.40.10:FF:000201">
    <property type="entry name" value="Histone-lysine N-methyltransferase"/>
    <property type="match status" value="1"/>
</dbReference>
<dbReference type="InterPro" id="IPR000313">
    <property type="entry name" value="PWWP_dom"/>
</dbReference>
<comment type="catalytic activity">
    <reaction evidence="19">
        <text>L-lysyl(36)-[histone H3] + 2 S-adenosyl-L-methionine = N(6),N(6)-dimethyl-L-lysyl(36)-[histone H3] + 2 S-adenosyl-L-homocysteine + 2 H(+)</text>
        <dbReference type="Rhea" id="RHEA:60308"/>
        <dbReference type="Rhea" id="RHEA-COMP:9785"/>
        <dbReference type="Rhea" id="RHEA-COMP:9787"/>
        <dbReference type="ChEBI" id="CHEBI:15378"/>
        <dbReference type="ChEBI" id="CHEBI:29969"/>
        <dbReference type="ChEBI" id="CHEBI:57856"/>
        <dbReference type="ChEBI" id="CHEBI:59789"/>
        <dbReference type="ChEBI" id="CHEBI:61976"/>
        <dbReference type="EC" id="2.1.1.357"/>
    </reaction>
</comment>
<keyword evidence="7" id="KW-0489">Methyltransferase</keyword>
<dbReference type="Proteomes" id="UP000515129">
    <property type="component" value="Unplaced"/>
</dbReference>
<feature type="region of interest" description="Disordered" evidence="24">
    <location>
        <begin position="1600"/>
        <end position="1625"/>
    </location>
</feature>
<comment type="subcellular location">
    <subcellularLocation>
        <location evidence="2">Chromosome</location>
    </subcellularLocation>
    <subcellularLocation>
        <location evidence="1">Nucleus</location>
    </subcellularLocation>
</comment>
<dbReference type="SUPFAM" id="SSF63748">
    <property type="entry name" value="Tudor/PWWP/MBT"/>
    <property type="match status" value="1"/>
</dbReference>
<dbReference type="Pfam" id="PF17982">
    <property type="entry name" value="C5HCH"/>
    <property type="match status" value="1"/>
</dbReference>
<keyword evidence="11" id="KW-0677">Repeat</keyword>
<keyword evidence="16" id="KW-0010">Activator</keyword>
<dbReference type="OrthoDB" id="422362at2759"/>
<evidence type="ECO:0000256" key="12">
    <source>
        <dbReference type="ARBA" id="ARBA00022771"/>
    </source>
</evidence>
<evidence type="ECO:0000256" key="11">
    <source>
        <dbReference type="ARBA" id="ARBA00022737"/>
    </source>
</evidence>
<dbReference type="FunFam" id="3.30.40.10:FF:000025">
    <property type="entry name" value="Histone-lysine N-methyltransferase"/>
    <property type="match status" value="1"/>
</dbReference>
<dbReference type="Pfam" id="PF22908">
    <property type="entry name" value="PHD_NSD"/>
    <property type="match status" value="1"/>
</dbReference>
<keyword evidence="30" id="KW-1185">Reference proteome</keyword>
<dbReference type="SUPFAM" id="SSF82199">
    <property type="entry name" value="SET domain"/>
    <property type="match status" value="1"/>
</dbReference>
<dbReference type="GO" id="GO:0140954">
    <property type="term" value="F:histone H3K36 dimethyltransferase activity"/>
    <property type="evidence" value="ECO:0007669"/>
    <property type="project" value="UniProtKB-EC"/>
</dbReference>
<dbReference type="Gene3D" id="2.30.30.140">
    <property type="match status" value="1"/>
</dbReference>
<dbReference type="FunFam" id="2.170.270.10:FF:000002">
    <property type="entry name" value="Histone-lysine N-methyltransferase"/>
    <property type="match status" value="1"/>
</dbReference>
<dbReference type="InterPro" id="IPR046341">
    <property type="entry name" value="SET_dom_sf"/>
</dbReference>
<feature type="compositionally biased region" description="Basic and acidic residues" evidence="24">
    <location>
        <begin position="649"/>
        <end position="658"/>
    </location>
</feature>
<evidence type="ECO:0000256" key="8">
    <source>
        <dbReference type="ARBA" id="ARBA00022679"/>
    </source>
</evidence>
<feature type="domain" description="AWS" evidence="29">
    <location>
        <begin position="1245"/>
        <end position="1295"/>
    </location>
</feature>
<dbReference type="InterPro" id="IPR019787">
    <property type="entry name" value="Znf_PHD-finger"/>
</dbReference>
<organism evidence="30 31">
    <name type="scientific">Carassius auratus</name>
    <name type="common">Goldfish</name>
    <dbReference type="NCBI Taxonomy" id="7957"/>
    <lineage>
        <taxon>Eukaryota</taxon>
        <taxon>Metazoa</taxon>
        <taxon>Chordata</taxon>
        <taxon>Craniata</taxon>
        <taxon>Vertebrata</taxon>
        <taxon>Euteleostomi</taxon>
        <taxon>Actinopterygii</taxon>
        <taxon>Neopterygii</taxon>
        <taxon>Teleostei</taxon>
        <taxon>Ostariophysi</taxon>
        <taxon>Cypriniformes</taxon>
        <taxon>Cyprinidae</taxon>
        <taxon>Cyprininae</taxon>
        <taxon>Carassius</taxon>
    </lineage>
</organism>
<feature type="compositionally biased region" description="Polar residues" evidence="24">
    <location>
        <begin position="274"/>
        <end position="286"/>
    </location>
</feature>
<dbReference type="Pfam" id="PF00855">
    <property type="entry name" value="PWWP"/>
    <property type="match status" value="1"/>
</dbReference>
<dbReference type="PROSITE" id="PS50016">
    <property type="entry name" value="ZF_PHD_2"/>
    <property type="match status" value="2"/>
</dbReference>
<dbReference type="Gene3D" id="2.170.270.10">
    <property type="entry name" value="SET domain"/>
    <property type="match status" value="1"/>
</dbReference>
<evidence type="ECO:0000256" key="16">
    <source>
        <dbReference type="ARBA" id="ARBA00023159"/>
    </source>
</evidence>
<dbReference type="InterPro" id="IPR019786">
    <property type="entry name" value="Zinc_finger_PHD-type_CS"/>
</dbReference>
<keyword evidence="8" id="KW-0808">Transferase</keyword>
<feature type="domain" description="SET" evidence="26">
    <location>
        <begin position="1297"/>
        <end position="1414"/>
    </location>
</feature>
<proteinExistence type="predicted"/>
<evidence type="ECO:0000256" key="6">
    <source>
        <dbReference type="ARBA" id="ARBA00022553"/>
    </source>
</evidence>
<dbReference type="SMART" id="SM00570">
    <property type="entry name" value="AWS"/>
    <property type="match status" value="1"/>
</dbReference>
<evidence type="ECO:0000256" key="18">
    <source>
        <dbReference type="ARBA" id="ARBA00023242"/>
    </source>
</evidence>
<feature type="region of interest" description="Disordered" evidence="24">
    <location>
        <begin position="785"/>
        <end position="814"/>
    </location>
</feature>
<dbReference type="SUPFAM" id="SSF57903">
    <property type="entry name" value="FYVE/PHD zinc finger"/>
    <property type="match status" value="3"/>
</dbReference>
<dbReference type="GO" id="GO:0008270">
    <property type="term" value="F:zinc ion binding"/>
    <property type="evidence" value="ECO:0007669"/>
    <property type="project" value="UniProtKB-KW"/>
</dbReference>
<evidence type="ECO:0000256" key="3">
    <source>
        <dbReference type="ARBA" id="ARBA00018028"/>
    </source>
</evidence>
<dbReference type="FunFam" id="3.30.40.10:FF:000093">
    <property type="entry name" value="Histone-lysine N-methyltransferase"/>
    <property type="match status" value="1"/>
</dbReference>
<dbReference type="EC" id="2.1.1.357" evidence="20"/>
<dbReference type="Pfam" id="PF23004">
    <property type="entry name" value="PHDvar_NSD"/>
    <property type="match status" value="1"/>
</dbReference>
<dbReference type="InterPro" id="IPR055198">
    <property type="entry name" value="NSD_PHD"/>
</dbReference>
<evidence type="ECO:0000256" key="19">
    <source>
        <dbReference type="ARBA" id="ARBA00050654"/>
    </source>
</evidence>
<dbReference type="GO" id="GO:0005654">
    <property type="term" value="C:nucleoplasm"/>
    <property type="evidence" value="ECO:0007669"/>
    <property type="project" value="UniProtKB-ARBA"/>
</dbReference>
<evidence type="ECO:0000313" key="31">
    <source>
        <dbReference type="RefSeq" id="XP_026099081.1"/>
    </source>
</evidence>
<feature type="region of interest" description="Disordered" evidence="24">
    <location>
        <begin position="75"/>
        <end position="98"/>
    </location>
</feature>
<dbReference type="CDD" id="cd15656">
    <property type="entry name" value="PHD4_NSD1"/>
    <property type="match status" value="1"/>
</dbReference>
<dbReference type="FunFam" id="2.30.30.140:FF:000004">
    <property type="entry name" value="Histone-lysine N-methyltransferase"/>
    <property type="match status" value="1"/>
</dbReference>
<evidence type="ECO:0000256" key="17">
    <source>
        <dbReference type="ARBA" id="ARBA00023163"/>
    </source>
</evidence>
<gene>
    <name evidence="31" type="primary">LOC113070107</name>
</gene>
<dbReference type="Pfam" id="PF23011">
    <property type="entry name" value="PHD-1st_NSD"/>
    <property type="match status" value="1"/>
</dbReference>
<dbReference type="InterPro" id="IPR050777">
    <property type="entry name" value="SET2_Histone-Lys_MeTrsfase"/>
</dbReference>
<dbReference type="InterPro" id="IPR047430">
    <property type="entry name" value="PHD4_NSD1"/>
</dbReference>
<dbReference type="PANTHER" id="PTHR22884">
    <property type="entry name" value="SET DOMAIN PROTEINS"/>
    <property type="match status" value="1"/>
</dbReference>
<dbReference type="PROSITE" id="PS01359">
    <property type="entry name" value="ZF_PHD_1"/>
    <property type="match status" value="1"/>
</dbReference>
<feature type="region of interest" description="Disordered" evidence="24">
    <location>
        <begin position="641"/>
        <end position="703"/>
    </location>
</feature>
<evidence type="ECO:0000256" key="5">
    <source>
        <dbReference type="ARBA" id="ARBA00022491"/>
    </source>
</evidence>
<name>A0A6P6MSQ3_CARAU</name>
<keyword evidence="12 23" id="KW-0863">Zinc-finger</keyword>
<dbReference type="InterPro" id="IPR001214">
    <property type="entry name" value="SET_dom"/>
</dbReference>
<evidence type="ECO:0000256" key="7">
    <source>
        <dbReference type="ARBA" id="ARBA00022603"/>
    </source>
</evidence>
<dbReference type="InterPro" id="IPR006560">
    <property type="entry name" value="AWS_dom"/>
</dbReference>
<dbReference type="Pfam" id="PF00856">
    <property type="entry name" value="SET"/>
    <property type="match status" value="1"/>
</dbReference>
<keyword evidence="13" id="KW-0862">Zinc</keyword>
<feature type="region of interest" description="Disordered" evidence="24">
    <location>
        <begin position="1440"/>
        <end position="1466"/>
    </location>
</feature>
<accession>A0A6P6MSQ3</accession>
<dbReference type="Gene3D" id="3.30.40.10">
    <property type="entry name" value="Zinc/RING finger domain, C3HC4 (zinc finger)"/>
    <property type="match status" value="4"/>
</dbReference>
<sequence>MISKRFLNSWRASVVEAEALLLEKPRVPSVCSDFTKTITEGTTNNTENKVSVPVELPNISPLTTGTVAQKVHINTLPHNQGSENKKKQRKSSTHLKSEEIHCERDMIMEALDSPYSDIDSVPQIHRFPKSTQQISKHCTVDNQSNSTSSQLPITNGQEVKKNIENQGGLWFSKTWRGQVNGGLIRAGIKSVNCSLGKVSCKIKMPDSISMKPKENHITGLERLSNEAKKALDRRVKFLPASSRLMTRALKAMEEAEWTKKQLINQESASKVKTENCVSSSDITMPETTDVDNHIPSQKMPTTASYVLNKDSKSNIQTQLSSDLLSFKDDANFVNSEDNVSLISQAPVAFHSSKYKQGSHATDSSSSYTPSLCLKIEDVENMKEITFKSLSNDHIGQRLSFHPDANYKFSTLLMMLKDVHDTRDGTALVIEPLPVNDLIKEEPSLILDVKDEMTTVNTVDIQKCQVGKTASKQKMKLKSGTNMFPEIQLTSTVSKHAQRPSKRNGSKKKTTEIAANIQSKDTFDKLISEHHLPSEEPDSKLSANVPKKRWQRFSQVSNKALHVVEGTCVQKTKQLPSENCDVLVGNTIKSCPFAPGKKTAINVSENTQGNCQKNDIPTECKRIRKPSKRLIEWTEEYDKLFSTKKKAKKKPESFTKVENHNCSSPVEKRSGESTQKPQVPEQCVSRPLPELQTPPPEDQSRSTLSINTMPCQERQVLSVDMLTPPPETIPSPCADVCHKEELQLQNVLATGDGVCLSTKRQRKPTKKILERSIEAEPVLVPKRKVKSQKICSSGQSTNSGIGRQSSKNKNEQTFEPVNSTTAPFFKSLEMETEVSPEMPKAVNPESAKDGSDDLKCSDLEMVESSYGLCSEREEHLKSHEGVSDKRLSGEKGDNTLFKENVCQTCEKQGDLLLCEGQCCGAFHLQCTGQNELPSGKFLCQECTSGIHSCFSCKSLAEDVRRCMLPGCGKFYHGECAASHAPTVPLNRAFRCPLHTCLSCFITNPTNPSISKGQLTRCIRCPVAYHANDYCIPAGSVTLTHSNIVCPNHFTPRKGCRNHEHVNVSWCFVCSEGGSLLCCESCPAAFHRECLNIDMPEGSWYCNDCRAGKKLHYKEVVWVKVGRYRWWPAEVSNPKDIPENILRMRHDVGEFPVLFFGSNDYLWTYQARVFPYMEGDSNSKEKMGKGVDSTYKKALEEAAVRFKQLQAEKELRQLQEDRLNDKKPPPYKHIKVNKPIGKVLIISADLSEIPRCNCKVADENPCGMDSECINRMLLYECHPQVCPTGEHCQNQCFTKRQYCKVEIFRTLSRGWGLRCVHNIKKGGFVNEYVGEVIDEEECRTRIKHAQENNISNFYMLTLDKDRIIDAGPKGNEARFINHSCQPNCETQKWTVNGDTRVGLFALTDIPAGTELTFNYNLECLGNGKTVCKCGASNCSGFLGVRPKNNPPSDDKGRKLKKKSQMKRKSKQEVIKEREDECFSCGDGGQVVSCKRPSCPKVYHAGCLNLNKRPAGRWECPWHQCDLCGQEAASFCEMCPSSYCAKHRDGMLFISKLDGRLSCCEHDPCGPEPLEPGEIREYPPELMTTYPINFIRAAKTKSTTLNTTAVPQAPSPPDVAPQVSFSPSSSPPPLDMPLNCAYSPISPYGEEKSSPPPLDMPLNCAYSPISPYREEEAEEEESLIQLERDGEKSITQENSERLMIKKKTEVIRFNL</sequence>
<feature type="region of interest" description="Disordered" evidence="24">
    <location>
        <begin position="489"/>
        <end position="514"/>
    </location>
</feature>
<evidence type="ECO:0000256" key="9">
    <source>
        <dbReference type="ARBA" id="ARBA00022691"/>
    </source>
</evidence>
<keyword evidence="6" id="KW-0597">Phosphoprotein</keyword>
<dbReference type="GO" id="GO:0005694">
    <property type="term" value="C:chromosome"/>
    <property type="evidence" value="ECO:0007669"/>
    <property type="project" value="UniProtKB-SubCell"/>
</dbReference>
<feature type="domain" description="PWWP" evidence="27">
    <location>
        <begin position="1111"/>
        <end position="1173"/>
    </location>
</feature>
<dbReference type="Pfam" id="PF17907">
    <property type="entry name" value="AWS"/>
    <property type="match status" value="1"/>
</dbReference>
<feature type="region of interest" description="Disordered" evidence="24">
    <location>
        <begin position="274"/>
        <end position="297"/>
    </location>
</feature>
<evidence type="ECO:0000259" key="25">
    <source>
        <dbReference type="PROSITE" id="PS50016"/>
    </source>
</evidence>
<evidence type="ECO:0000256" key="2">
    <source>
        <dbReference type="ARBA" id="ARBA00004286"/>
    </source>
</evidence>
<dbReference type="SMART" id="SM00293">
    <property type="entry name" value="PWWP"/>
    <property type="match status" value="1"/>
</dbReference>
<feature type="domain" description="PHD-type" evidence="25">
    <location>
        <begin position="898"/>
        <end position="944"/>
    </location>
</feature>
<feature type="domain" description="PHD-type" evidence="25">
    <location>
        <begin position="1062"/>
        <end position="1106"/>
    </location>
</feature>
<dbReference type="RefSeq" id="XP_026099081.1">
    <property type="nucleotide sequence ID" value="XM_026243296.1"/>
</dbReference>
<dbReference type="InterPro" id="IPR011011">
    <property type="entry name" value="Znf_FYVE_PHD"/>
</dbReference>
<dbReference type="PROSITE" id="PS51215">
    <property type="entry name" value="AWS"/>
    <property type="match status" value="1"/>
</dbReference>
<feature type="compositionally biased region" description="Polar residues" evidence="24">
    <location>
        <begin position="788"/>
        <end position="814"/>
    </location>
</feature>
<evidence type="ECO:0000256" key="10">
    <source>
        <dbReference type="ARBA" id="ARBA00022723"/>
    </source>
</evidence>
<dbReference type="FunFam" id="3.30.40.10:FF:000153">
    <property type="entry name" value="Histone-lysine N-methyltransferase NSD2"/>
    <property type="match status" value="1"/>
</dbReference>
<evidence type="ECO:0000256" key="20">
    <source>
        <dbReference type="ARBA" id="ARBA00066810"/>
    </source>
</evidence>
<evidence type="ECO:0000256" key="4">
    <source>
        <dbReference type="ARBA" id="ARBA00022454"/>
    </source>
</evidence>
<evidence type="ECO:0000259" key="27">
    <source>
        <dbReference type="PROSITE" id="PS50812"/>
    </source>
</evidence>
<dbReference type="GO" id="GO:0016922">
    <property type="term" value="F:nuclear receptor binding"/>
    <property type="evidence" value="ECO:0007669"/>
    <property type="project" value="UniProtKB-ARBA"/>
</dbReference>
<keyword evidence="14" id="KW-0156">Chromatin regulator</keyword>
<keyword evidence="15" id="KW-0805">Transcription regulation</keyword>
<dbReference type="InterPro" id="IPR013083">
    <property type="entry name" value="Znf_RING/FYVE/PHD"/>
</dbReference>
<keyword evidence="9" id="KW-0949">S-adenosyl-L-methionine</keyword>
<dbReference type="InterPro" id="IPR003616">
    <property type="entry name" value="Post-SET_dom"/>
</dbReference>
<evidence type="ECO:0000259" key="29">
    <source>
        <dbReference type="PROSITE" id="PS51215"/>
    </source>
</evidence>
<dbReference type="PROSITE" id="PS50868">
    <property type="entry name" value="POST_SET"/>
    <property type="match status" value="1"/>
</dbReference>
<evidence type="ECO:0000259" key="28">
    <source>
        <dbReference type="PROSITE" id="PS50868"/>
    </source>
</evidence>
<reference evidence="31" key="1">
    <citation type="submission" date="2025-08" db="UniProtKB">
        <authorList>
            <consortium name="RefSeq"/>
        </authorList>
    </citation>
    <scope>IDENTIFICATION</scope>
    <source>
        <strain evidence="31">Wakin</strain>
        <tissue evidence="31">Muscle</tissue>
    </source>
</reference>
<dbReference type="InterPro" id="IPR055197">
    <property type="entry name" value="PHDvar_NSD"/>
</dbReference>
<feature type="domain" description="Post-SET" evidence="28">
    <location>
        <begin position="1421"/>
        <end position="1437"/>
    </location>
</feature>
<evidence type="ECO:0000256" key="23">
    <source>
        <dbReference type="PROSITE-ProRule" id="PRU00146"/>
    </source>
</evidence>
<keyword evidence="18" id="KW-0539">Nucleus</keyword>
<dbReference type="PROSITE" id="PS50812">
    <property type="entry name" value="PWWP"/>
    <property type="match status" value="1"/>
</dbReference>
<protein>
    <recommendedName>
        <fullName evidence="3">Histone-lysine N-methyltransferase, H3 lysine-36 specific</fullName>
        <ecNumber evidence="20">2.1.1.357</ecNumber>
    </recommendedName>
    <alternativeName>
        <fullName evidence="21">H3-K36-HMTase</fullName>
    </alternativeName>
    <alternativeName>
        <fullName evidence="22">Nuclear receptor-binding SET domain-containing protein 1</fullName>
    </alternativeName>
</protein>
<dbReference type="GeneID" id="113070107"/>
<dbReference type="InterPro" id="IPR001965">
    <property type="entry name" value="Znf_PHD"/>
</dbReference>
<evidence type="ECO:0000256" key="14">
    <source>
        <dbReference type="ARBA" id="ARBA00022853"/>
    </source>
</evidence>
<dbReference type="GO" id="GO:0032259">
    <property type="term" value="P:methylation"/>
    <property type="evidence" value="ECO:0007669"/>
    <property type="project" value="UniProtKB-KW"/>
</dbReference>
<dbReference type="KEGG" id="caua:113070107"/>
<feature type="compositionally biased region" description="Basic residues" evidence="24">
    <location>
        <begin position="1451"/>
        <end position="1463"/>
    </location>
</feature>
<evidence type="ECO:0000256" key="21">
    <source>
        <dbReference type="ARBA" id="ARBA00080495"/>
    </source>
</evidence>
<keyword evidence="17" id="KW-0804">Transcription</keyword>
<evidence type="ECO:0000256" key="13">
    <source>
        <dbReference type="ARBA" id="ARBA00022833"/>
    </source>
</evidence>
<dbReference type="InterPro" id="IPR059153">
    <property type="entry name" value="NSD_PHD-1st"/>
</dbReference>
<dbReference type="SMART" id="SM00317">
    <property type="entry name" value="SET"/>
    <property type="match status" value="1"/>
</dbReference>
<dbReference type="GO" id="GO:0003712">
    <property type="term" value="F:transcription coregulator activity"/>
    <property type="evidence" value="ECO:0007669"/>
    <property type="project" value="UniProtKB-ARBA"/>
</dbReference>
<evidence type="ECO:0000313" key="30">
    <source>
        <dbReference type="Proteomes" id="UP000515129"/>
    </source>
</evidence>
<evidence type="ECO:0000256" key="15">
    <source>
        <dbReference type="ARBA" id="ARBA00023015"/>
    </source>
</evidence>
<evidence type="ECO:0000256" key="1">
    <source>
        <dbReference type="ARBA" id="ARBA00004123"/>
    </source>
</evidence>
<evidence type="ECO:0000256" key="22">
    <source>
        <dbReference type="ARBA" id="ARBA00081785"/>
    </source>
</evidence>
<evidence type="ECO:0000256" key="24">
    <source>
        <dbReference type="SAM" id="MobiDB-lite"/>
    </source>
</evidence>
<keyword evidence="4" id="KW-0158">Chromosome</keyword>
<keyword evidence="5" id="KW-0678">Repressor</keyword>
<evidence type="ECO:0000259" key="26">
    <source>
        <dbReference type="PROSITE" id="PS50280"/>
    </source>
</evidence>
<dbReference type="InterPro" id="IPR041306">
    <property type="entry name" value="C5HCH"/>
</dbReference>
<feature type="compositionally biased region" description="Basic residues" evidence="24">
    <location>
        <begin position="495"/>
        <end position="507"/>
    </location>
</feature>
<feature type="compositionally biased region" description="Basic and acidic residues" evidence="24">
    <location>
        <begin position="1679"/>
        <end position="1690"/>
    </location>
</feature>